<reference evidence="5" key="2">
    <citation type="submission" date="2015-06" db="EMBL/GenBank/DDBJ databases">
        <title>Genome Sequence of Bacillus endophyticus and Analysis of its Companion Mechanism in the Ketogulonigenium vulgare-Bacillus strain Consortium.</title>
        <authorList>
            <person name="Jia N."/>
            <person name="Du J."/>
            <person name="Ding M.-Z."/>
            <person name="Gao F."/>
            <person name="Yuan Y.-J."/>
        </authorList>
    </citation>
    <scope>NUCLEOTIDE SEQUENCE [LARGE SCALE GENOMIC DNA]</scope>
    <source>
        <strain evidence="5">Hbe603</strain>
    </source>
</reference>
<organism evidence="4 5">
    <name type="scientific">Priestia filamentosa</name>
    <dbReference type="NCBI Taxonomy" id="1402861"/>
    <lineage>
        <taxon>Bacteria</taxon>
        <taxon>Bacillati</taxon>
        <taxon>Bacillota</taxon>
        <taxon>Bacilli</taxon>
        <taxon>Bacillales</taxon>
        <taxon>Bacillaceae</taxon>
        <taxon>Priestia</taxon>
    </lineage>
</organism>
<keyword evidence="5" id="KW-1185">Reference proteome</keyword>
<accession>A0A0H4KE42</accession>
<dbReference type="PATRIC" id="fig|135735.6.peg.1448"/>
<feature type="domain" description="Tail spike" evidence="2">
    <location>
        <begin position="137"/>
        <end position="273"/>
    </location>
</feature>
<dbReference type="OrthoDB" id="5090100at2"/>
<dbReference type="InterPro" id="IPR057796">
    <property type="entry name" value="YOMG-like_N"/>
</dbReference>
<gene>
    <name evidence="4" type="ORF">BEH_07170</name>
</gene>
<evidence type="ECO:0000259" key="2">
    <source>
        <dbReference type="Pfam" id="PF06605"/>
    </source>
</evidence>
<feature type="domain" description="YOMG-like N-terminal" evidence="3">
    <location>
        <begin position="19"/>
        <end position="99"/>
    </location>
</feature>
<protein>
    <submittedName>
        <fullName evidence="4">Uncharacterized protein</fullName>
    </submittedName>
</protein>
<evidence type="ECO:0000256" key="1">
    <source>
        <dbReference type="SAM" id="Coils"/>
    </source>
</evidence>
<keyword evidence="1" id="KW-0175">Coiled coil</keyword>
<dbReference type="EMBL" id="CP011974">
    <property type="protein sequence ID" value="AKO91900.1"/>
    <property type="molecule type" value="Genomic_DNA"/>
</dbReference>
<proteinExistence type="predicted"/>
<name>A0A0H4KE42_9BACI</name>
<dbReference type="Pfam" id="PF24049">
    <property type="entry name" value="YOMG_N"/>
    <property type="match status" value="1"/>
</dbReference>
<dbReference type="RefSeq" id="WP_046216860.1">
    <property type="nucleotide sequence ID" value="NZ_CP011974.1"/>
</dbReference>
<evidence type="ECO:0000313" key="4">
    <source>
        <dbReference type="EMBL" id="AKO91900.1"/>
    </source>
</evidence>
<dbReference type="InterPro" id="IPR010572">
    <property type="entry name" value="Tail_dom"/>
</dbReference>
<dbReference type="Pfam" id="PF06605">
    <property type="entry name" value="Prophage_tail"/>
    <property type="match status" value="1"/>
</dbReference>
<dbReference type="AlphaFoldDB" id="A0A0H4KE42"/>
<feature type="coiled-coil region" evidence="1">
    <location>
        <begin position="304"/>
        <end position="390"/>
    </location>
</feature>
<dbReference type="KEGG" id="beo:BEH_07170"/>
<dbReference type="Proteomes" id="UP000036202">
    <property type="component" value="Chromosome"/>
</dbReference>
<evidence type="ECO:0000313" key="5">
    <source>
        <dbReference type="Proteomes" id="UP000036202"/>
    </source>
</evidence>
<evidence type="ECO:0000259" key="3">
    <source>
        <dbReference type="Pfam" id="PF24049"/>
    </source>
</evidence>
<reference evidence="4 5" key="1">
    <citation type="journal article" date="2015" name="PLoS ONE">
        <title>Genome Sequence of Bacillus endophyticus and Analysis of Its Companion Mechanism in the Ketogulonigenium vulgare-Bacillus Strain Consortium.</title>
        <authorList>
            <person name="Jia N."/>
            <person name="Du J."/>
            <person name="Ding M.Z."/>
            <person name="Gao F."/>
            <person name="Yuan Y.J."/>
        </authorList>
    </citation>
    <scope>NUCLEOTIDE SEQUENCE [LARGE SCALE GENOMIC DNA]</scope>
    <source>
        <strain evidence="4 5">Hbe603</strain>
    </source>
</reference>
<sequence length="1274" mass="142736">MRNFEIPLDYKPKDVEVYLCDPNQKPRAKLKHIKNRQLTLKQHEVNEFSFDMPYQVDLKHRLENNPYVYDVTYRRLLKVVYDGIEEWFIIINVSPKGRNNTKSVTAYSLTHELSNFNIRTWAGVQIDGEYRKTSLNGRQVLENLLSPSLWTIGYMDAKFATEYREFDFTSTTVLDAIFDVAKTFDMLFIFDTVNRKINIYNPKEYGVNEGLRISKNKYLKDISVEYKADEMVTRLKLFGKDELTINRISPAGVNYIEDFSVFMSPFERDENKNVIQHSAYGMSDELCHAILDYQEFITENQGVFNEKTELSKTLEKQHDTLENELFVLATDLDKLEDELTVIQSQKEDETEIKAKIAAKDAEVKAKTAEIGQLEDQQTTLKAEIDQLRLSMQRSNFFTDELTRELNPYIIEKEYENEHVTDEETLLKSGIEAFKDMRKPKELISLGLVDFTRAIEGRKDWGKLSLGCRFYLSYEDFQLESEVQLTEFTLSFDSRSISITISNVRNLKTNEDIIMEKIERGASASTQLSLNKDKWDLASDDSNSIAELLSGKWDATKRQITAGVNENVVIDRKGITITDPTDPMRLLRIMHSTVAMSVDGGNTFELAIDPEGVFGEQIVGKIIAGQNLYIENETGKFKFDKDGVTIKGASLRILSDDETTNWVDRWNNSIEEGESYNGVVLSIKDGLVVENNNHTVRTTLNATEGIKIEQYKSGDWKKTFFVDTDGNLTAEDLVANRLLIKNGDITLIDGVTKTIDFDAFDVVFGKIKAKNLDVTDLRVQDINITGTLTHDKLNLNENLKGVEVTNDAGDTTYKVDSNGNVSVNASITVGGNSSNGRLVVLNANDEIIGDLDATRGGFENLYVANLQSPTVSQYSADDMNFYVSDRILPSYGSTENPAVAPDDTNAGTGWRVPLATIGEAIRRIPRHYDGTANIYIESASSISENLEIRGYVGAGRIEIKSSTLTRNPIWVGSIKAYNINLKLEFEYLDLYANNAVGKGSGIAEFTSCTHATLFNCKLQGNSATEYGVVSKYNSAVEVEKCDFQSVDRGLVAFRMAKVLNVNNTGKPRISGAYADAGEVYLAGTMPHGQSFETDEINGGRVLGEKKTVEGTGTTVTPPPAVSEVTKTWTTSSGDAWRPQFSGSWLGQPAQGGYGGLGVYKGYWFFPADMSSTLSGKTIKRIRFYCTRSSSSGDGSGVGIYFRPHGYTSKPSGTPTYWGSNYYRVPFNRGEPKWITLPSSFCTDFKNGAKGIGIWIDSFSNYAKMEKSAKIEVTYV</sequence>